<dbReference type="STRING" id="241244.ATY39_11855"/>
<dbReference type="InterPro" id="IPR050325">
    <property type="entry name" value="Prot/Nucl_acid_deglycase"/>
</dbReference>
<dbReference type="PANTHER" id="PTHR48094">
    <property type="entry name" value="PROTEIN/NUCLEIC ACID DEGLYCASE DJ-1-RELATED"/>
    <property type="match status" value="1"/>
</dbReference>
<evidence type="ECO:0000259" key="4">
    <source>
        <dbReference type="Pfam" id="PF01965"/>
    </source>
</evidence>
<comment type="similarity">
    <text evidence="3">Belongs to the peptidase C56 family. HSP31-like subfamily.</text>
</comment>
<protein>
    <submittedName>
        <fullName evidence="5">Peptidase C56</fullName>
    </submittedName>
</protein>
<keyword evidence="2" id="KW-0456">Lyase</keyword>
<evidence type="ECO:0000313" key="6">
    <source>
        <dbReference type="Proteomes" id="UP000076021"/>
    </source>
</evidence>
<evidence type="ECO:0000256" key="2">
    <source>
        <dbReference type="ARBA" id="ARBA00023239"/>
    </source>
</evidence>
<gene>
    <name evidence="5" type="ORF">ATY39_11855</name>
</gene>
<keyword evidence="6" id="KW-1185">Reference proteome</keyword>
<evidence type="ECO:0000313" key="5">
    <source>
        <dbReference type="EMBL" id="AMX00055.1"/>
    </source>
</evidence>
<dbReference type="PANTHER" id="PTHR48094:SF11">
    <property type="entry name" value="GLUTATHIONE-INDEPENDENT GLYOXALASE HSP31-RELATED"/>
    <property type="match status" value="1"/>
</dbReference>
<dbReference type="CDD" id="cd03141">
    <property type="entry name" value="GATase1_Hsp31_like"/>
    <property type="match status" value="1"/>
</dbReference>
<dbReference type="EMBL" id="CP014806">
    <property type="protein sequence ID" value="AMX00055.1"/>
    <property type="molecule type" value="Genomic_DNA"/>
</dbReference>
<proteinExistence type="inferred from homology"/>
<name>A0A143HE91_9BACL</name>
<keyword evidence="1" id="KW-0346">Stress response</keyword>
<sequence>MKKILLVVTNISKYPNLERATGLWLGEAVHFADEIEKEGYQIDYVSPKGGYTPLDPHSLQADQMTELDWKYYTNPDFLNKLSTTLSADSINPNDYDAIYYAGGHGVMWDFAEDESLQNIASTIYANGGVVSAVCHGVVGLLNIKNGDGEYLIKNTKVTGFTNTEEIAVGLDKAVPFLTEDELIRKGANYVKGADWSVFTVTDNRIVTGQNPASGGAVAKEVIKVLKSLEFSPM</sequence>
<dbReference type="InterPro" id="IPR002818">
    <property type="entry name" value="DJ-1/PfpI"/>
</dbReference>
<dbReference type="AlphaFoldDB" id="A0A143HE91"/>
<dbReference type="Proteomes" id="UP000076021">
    <property type="component" value="Chromosome"/>
</dbReference>
<reference evidence="6" key="2">
    <citation type="submission" date="2016-03" db="EMBL/GenBank/DDBJ databases">
        <authorList>
            <person name="Ploux O."/>
        </authorList>
    </citation>
    <scope>NUCLEOTIDE SEQUENCE [LARGE SCALE GENOMIC DNA]</scope>
    <source>
        <strain evidence="6">PP9</strain>
    </source>
</reference>
<dbReference type="Gene3D" id="3.40.50.880">
    <property type="match status" value="1"/>
</dbReference>
<dbReference type="GO" id="GO:0019243">
    <property type="term" value="P:methylglyoxal catabolic process to D-lactate via S-lactoyl-glutathione"/>
    <property type="evidence" value="ECO:0007669"/>
    <property type="project" value="TreeGrafter"/>
</dbReference>
<accession>A0A143HE91</accession>
<dbReference type="KEGG" id="rst:ATY39_11855"/>
<dbReference type="InterPro" id="IPR029062">
    <property type="entry name" value="Class_I_gatase-like"/>
</dbReference>
<reference evidence="5 6" key="1">
    <citation type="journal article" date="2016" name="Genome Announc.">
        <title>Whole-Genome Sequence of Rummeliibacillus stabekisii Strain PP9 Isolated from Antarctic Soil.</title>
        <authorList>
            <person name="da Mota F.F."/>
            <person name="Vollu R.E."/>
            <person name="Jurelevicius D."/>
            <person name="Seldin L."/>
        </authorList>
    </citation>
    <scope>NUCLEOTIDE SEQUENCE [LARGE SCALE GENOMIC DNA]</scope>
    <source>
        <strain evidence="5 6">PP9</strain>
    </source>
</reference>
<dbReference type="SUPFAM" id="SSF52317">
    <property type="entry name" value="Class I glutamine amidotransferase-like"/>
    <property type="match status" value="1"/>
</dbReference>
<dbReference type="GO" id="GO:0005737">
    <property type="term" value="C:cytoplasm"/>
    <property type="evidence" value="ECO:0007669"/>
    <property type="project" value="TreeGrafter"/>
</dbReference>
<organism evidence="5 6">
    <name type="scientific">Rummeliibacillus stabekisii</name>
    <dbReference type="NCBI Taxonomy" id="241244"/>
    <lineage>
        <taxon>Bacteria</taxon>
        <taxon>Bacillati</taxon>
        <taxon>Bacillota</taxon>
        <taxon>Bacilli</taxon>
        <taxon>Bacillales</taxon>
        <taxon>Caryophanaceae</taxon>
        <taxon>Rummeliibacillus</taxon>
    </lineage>
</organism>
<dbReference type="OrthoDB" id="9792284at2"/>
<evidence type="ECO:0000256" key="1">
    <source>
        <dbReference type="ARBA" id="ARBA00023016"/>
    </source>
</evidence>
<dbReference type="GO" id="GO:0019172">
    <property type="term" value="F:glyoxalase III activity"/>
    <property type="evidence" value="ECO:0007669"/>
    <property type="project" value="TreeGrafter"/>
</dbReference>
<dbReference type="Pfam" id="PF01965">
    <property type="entry name" value="DJ-1_PfpI"/>
    <property type="match status" value="1"/>
</dbReference>
<dbReference type="RefSeq" id="WP_066790038.1">
    <property type="nucleotide sequence ID" value="NZ_CP014806.1"/>
</dbReference>
<feature type="domain" description="DJ-1/PfpI" evidence="4">
    <location>
        <begin position="27"/>
        <end position="223"/>
    </location>
</feature>
<evidence type="ECO:0000256" key="3">
    <source>
        <dbReference type="ARBA" id="ARBA00038493"/>
    </source>
</evidence>